<keyword evidence="7" id="KW-0812">Transmembrane</keyword>
<keyword evidence="7" id="KW-1133">Transmembrane helix</keyword>
<dbReference type="InterPro" id="IPR036097">
    <property type="entry name" value="HisK_dim/P_sf"/>
</dbReference>
<feature type="transmembrane region" description="Helical" evidence="7">
    <location>
        <begin position="230"/>
        <end position="248"/>
    </location>
</feature>
<dbReference type="InterPro" id="IPR036890">
    <property type="entry name" value="HATPase_C_sf"/>
</dbReference>
<dbReference type="InterPro" id="IPR004358">
    <property type="entry name" value="Sig_transdc_His_kin-like_C"/>
</dbReference>
<keyword evidence="4" id="KW-0808">Transferase</keyword>
<dbReference type="EC" id="2.7.13.3" evidence="2"/>
<evidence type="ECO:0000256" key="2">
    <source>
        <dbReference type="ARBA" id="ARBA00012438"/>
    </source>
</evidence>
<evidence type="ECO:0000313" key="10">
    <source>
        <dbReference type="Proteomes" id="UP001596287"/>
    </source>
</evidence>
<evidence type="ECO:0000259" key="8">
    <source>
        <dbReference type="PROSITE" id="PS50109"/>
    </source>
</evidence>
<sequence length="479" mass="54752">MIDVQIAFDNSIEHYYAEDIKEDFISFIGTDSTNNSNFIDNAILDTAFENSINQSKKGSIKKVTALKIDNSGYKNKRIATIENALDTSNYIKLNVNTQKNAKTKKNPIKISSIDPEKISSMNVIKGKPVYDSISKLTNFTNKIIISMRKDSIEFDKIEKTLNKELTRKDISILFGLQHFKADTIFQNYHISKNLSLNTFSNSTFLPPNQKLKLLFSDPTFDILKRSMTEIVLSLLLSLSIIFCLLYLLKTINRQKKIDEMKNDLISNITHEFKTPITTVSTALEGIKSFNENDDKEKTTRYIDISNQQLKKLEVMVEKLLETASLETDKIILNKETVDLVELLQSNIEKHQMNSIGKNFSFNSDFEEFNLKVDAFHLENAISNILDNAVKYGGTSVGIFLKTEKNKVLISIEDNGKGIEKKEREKIFEKFYRIQKGNIHDIKGFGIGLYYSKKIIEKHNGTIELIVNSKTVFKITLPNE</sequence>
<dbReference type="InterPro" id="IPR003594">
    <property type="entry name" value="HATPase_dom"/>
</dbReference>
<dbReference type="PRINTS" id="PR00344">
    <property type="entry name" value="BCTRLSENSOR"/>
</dbReference>
<dbReference type="InterPro" id="IPR003661">
    <property type="entry name" value="HisK_dim/P_dom"/>
</dbReference>
<organism evidence="9 10">
    <name type="scientific">Flavobacterium qiangtangense</name>
    <dbReference type="NCBI Taxonomy" id="1442595"/>
    <lineage>
        <taxon>Bacteria</taxon>
        <taxon>Pseudomonadati</taxon>
        <taxon>Bacteroidota</taxon>
        <taxon>Flavobacteriia</taxon>
        <taxon>Flavobacteriales</taxon>
        <taxon>Flavobacteriaceae</taxon>
        <taxon>Flavobacterium</taxon>
    </lineage>
</organism>
<name>A0ABW1PTF8_9FLAO</name>
<dbReference type="PROSITE" id="PS50109">
    <property type="entry name" value="HIS_KIN"/>
    <property type="match status" value="1"/>
</dbReference>
<dbReference type="CDD" id="cd00075">
    <property type="entry name" value="HATPase"/>
    <property type="match status" value="1"/>
</dbReference>
<evidence type="ECO:0000256" key="1">
    <source>
        <dbReference type="ARBA" id="ARBA00000085"/>
    </source>
</evidence>
<comment type="caution">
    <text evidence="9">The sequence shown here is derived from an EMBL/GenBank/DDBJ whole genome shotgun (WGS) entry which is preliminary data.</text>
</comment>
<dbReference type="Proteomes" id="UP001596287">
    <property type="component" value="Unassembled WGS sequence"/>
</dbReference>
<dbReference type="InterPro" id="IPR050351">
    <property type="entry name" value="BphY/WalK/GraS-like"/>
</dbReference>
<dbReference type="Pfam" id="PF02518">
    <property type="entry name" value="HATPase_c"/>
    <property type="match status" value="1"/>
</dbReference>
<dbReference type="InterPro" id="IPR005467">
    <property type="entry name" value="His_kinase_dom"/>
</dbReference>
<evidence type="ECO:0000256" key="6">
    <source>
        <dbReference type="ARBA" id="ARBA00023012"/>
    </source>
</evidence>
<comment type="catalytic activity">
    <reaction evidence="1">
        <text>ATP + protein L-histidine = ADP + protein N-phospho-L-histidine.</text>
        <dbReference type="EC" id="2.7.13.3"/>
    </reaction>
</comment>
<dbReference type="Pfam" id="PF00512">
    <property type="entry name" value="HisKA"/>
    <property type="match status" value="1"/>
</dbReference>
<proteinExistence type="predicted"/>
<dbReference type="CDD" id="cd00082">
    <property type="entry name" value="HisKA"/>
    <property type="match status" value="1"/>
</dbReference>
<keyword evidence="10" id="KW-1185">Reference proteome</keyword>
<dbReference type="SMART" id="SM00387">
    <property type="entry name" value="HATPase_c"/>
    <property type="match status" value="1"/>
</dbReference>
<dbReference type="SUPFAM" id="SSF55874">
    <property type="entry name" value="ATPase domain of HSP90 chaperone/DNA topoisomerase II/histidine kinase"/>
    <property type="match status" value="1"/>
</dbReference>
<accession>A0ABW1PTF8</accession>
<evidence type="ECO:0000313" key="9">
    <source>
        <dbReference type="EMBL" id="MFC6098231.1"/>
    </source>
</evidence>
<evidence type="ECO:0000256" key="3">
    <source>
        <dbReference type="ARBA" id="ARBA00022553"/>
    </source>
</evidence>
<dbReference type="SUPFAM" id="SSF47384">
    <property type="entry name" value="Homodimeric domain of signal transducing histidine kinase"/>
    <property type="match status" value="1"/>
</dbReference>
<dbReference type="Gene3D" id="1.10.287.130">
    <property type="match status" value="1"/>
</dbReference>
<reference evidence="10" key="1">
    <citation type="journal article" date="2019" name="Int. J. Syst. Evol. Microbiol.">
        <title>The Global Catalogue of Microorganisms (GCM) 10K type strain sequencing project: providing services to taxonomists for standard genome sequencing and annotation.</title>
        <authorList>
            <consortium name="The Broad Institute Genomics Platform"/>
            <consortium name="The Broad Institute Genome Sequencing Center for Infectious Disease"/>
            <person name="Wu L."/>
            <person name="Ma J."/>
        </authorList>
    </citation>
    <scope>NUCLEOTIDE SEQUENCE [LARGE SCALE GENOMIC DNA]</scope>
    <source>
        <strain evidence="10">CCUG 49679</strain>
    </source>
</reference>
<keyword evidence="6" id="KW-0902">Two-component regulatory system</keyword>
<dbReference type="Gene3D" id="3.30.565.10">
    <property type="entry name" value="Histidine kinase-like ATPase, C-terminal domain"/>
    <property type="match status" value="1"/>
</dbReference>
<protein>
    <recommendedName>
        <fullName evidence="2">histidine kinase</fullName>
        <ecNumber evidence="2">2.7.13.3</ecNumber>
    </recommendedName>
</protein>
<dbReference type="EMBL" id="JBHSQB010000020">
    <property type="protein sequence ID" value="MFC6098231.1"/>
    <property type="molecule type" value="Genomic_DNA"/>
</dbReference>
<dbReference type="PANTHER" id="PTHR45453:SF1">
    <property type="entry name" value="PHOSPHATE REGULON SENSOR PROTEIN PHOR"/>
    <property type="match status" value="1"/>
</dbReference>
<dbReference type="PANTHER" id="PTHR45453">
    <property type="entry name" value="PHOSPHATE REGULON SENSOR PROTEIN PHOR"/>
    <property type="match status" value="1"/>
</dbReference>
<keyword evidence="3" id="KW-0597">Phosphoprotein</keyword>
<dbReference type="RefSeq" id="WP_379793234.1">
    <property type="nucleotide sequence ID" value="NZ_JBHSQB010000020.1"/>
</dbReference>
<keyword evidence="5 9" id="KW-0418">Kinase</keyword>
<keyword evidence="7" id="KW-0472">Membrane</keyword>
<dbReference type="GO" id="GO:0016301">
    <property type="term" value="F:kinase activity"/>
    <property type="evidence" value="ECO:0007669"/>
    <property type="project" value="UniProtKB-KW"/>
</dbReference>
<gene>
    <name evidence="9" type="ORF">ACFPVY_16390</name>
</gene>
<evidence type="ECO:0000256" key="4">
    <source>
        <dbReference type="ARBA" id="ARBA00022679"/>
    </source>
</evidence>
<feature type="domain" description="Histidine kinase" evidence="8">
    <location>
        <begin position="267"/>
        <end position="479"/>
    </location>
</feature>
<dbReference type="SMART" id="SM00388">
    <property type="entry name" value="HisKA"/>
    <property type="match status" value="1"/>
</dbReference>
<evidence type="ECO:0000256" key="7">
    <source>
        <dbReference type="SAM" id="Phobius"/>
    </source>
</evidence>
<evidence type="ECO:0000256" key="5">
    <source>
        <dbReference type="ARBA" id="ARBA00022777"/>
    </source>
</evidence>